<dbReference type="NCBIfam" id="TIGR02608">
    <property type="entry name" value="delta_60_rpt"/>
    <property type="match status" value="10"/>
</dbReference>
<dbReference type="OrthoDB" id="9805017at2"/>
<dbReference type="InterPro" id="IPR026444">
    <property type="entry name" value="Secre_tail"/>
</dbReference>
<evidence type="ECO:0000259" key="2">
    <source>
        <dbReference type="Pfam" id="PF18962"/>
    </source>
</evidence>
<comment type="caution">
    <text evidence="3">The sequence shown here is derived from an EMBL/GenBank/DDBJ whole genome shotgun (WGS) entry which is preliminary data.</text>
</comment>
<dbReference type="AlphaFoldDB" id="A0A2M9B5H4"/>
<dbReference type="Pfam" id="PF18962">
    <property type="entry name" value="Por_Secre_tail"/>
    <property type="match status" value="1"/>
</dbReference>
<proteinExistence type="predicted"/>
<feature type="domain" description="Secretion system C-terminal sorting" evidence="2">
    <location>
        <begin position="765"/>
        <end position="835"/>
    </location>
</feature>
<accession>A0A2M9B5H4</accession>
<dbReference type="Proteomes" id="UP000228535">
    <property type="component" value="Unassembled WGS sequence"/>
</dbReference>
<gene>
    <name evidence="3" type="ORF">CLV45_3847</name>
</gene>
<dbReference type="InterPro" id="IPR011044">
    <property type="entry name" value="Quino_amine_DH_bsu"/>
</dbReference>
<organism evidence="3 4">
    <name type="scientific">Hymenobacter chitinivorans DSM 11115</name>
    <dbReference type="NCBI Taxonomy" id="1121954"/>
    <lineage>
        <taxon>Bacteria</taxon>
        <taxon>Pseudomonadati</taxon>
        <taxon>Bacteroidota</taxon>
        <taxon>Cytophagia</taxon>
        <taxon>Cytophagales</taxon>
        <taxon>Hymenobacteraceae</taxon>
        <taxon>Hymenobacter</taxon>
    </lineage>
</organism>
<keyword evidence="4" id="KW-1185">Reference proteome</keyword>
<dbReference type="GO" id="GO:1902929">
    <property type="term" value="C:plasma membrane of growing cell tip"/>
    <property type="evidence" value="ECO:0007669"/>
    <property type="project" value="TreeGrafter"/>
</dbReference>
<dbReference type="PANTHER" id="PTHR31778">
    <property type="entry name" value="BUD SITE SELECTION PROTEIN RAX2"/>
    <property type="match status" value="1"/>
</dbReference>
<dbReference type="SUPFAM" id="SSF50969">
    <property type="entry name" value="YVTN repeat-like/Quinoprotein amine dehydrogenase"/>
    <property type="match status" value="1"/>
</dbReference>
<evidence type="ECO:0000313" key="3">
    <source>
        <dbReference type="EMBL" id="PJJ53189.1"/>
    </source>
</evidence>
<reference evidence="3 4" key="1">
    <citation type="submission" date="2017-11" db="EMBL/GenBank/DDBJ databases">
        <title>Genomic Encyclopedia of Archaeal and Bacterial Type Strains, Phase II (KMG-II): From Individual Species to Whole Genera.</title>
        <authorList>
            <person name="Goeker M."/>
        </authorList>
    </citation>
    <scope>NUCLEOTIDE SEQUENCE [LARGE SCALE GENOMIC DNA]</scope>
    <source>
        <strain evidence="3 4">DSM 11115</strain>
    </source>
</reference>
<dbReference type="EMBL" id="PGFA01000003">
    <property type="protein sequence ID" value="PJJ53189.1"/>
    <property type="molecule type" value="Genomic_DNA"/>
</dbReference>
<dbReference type="Gene3D" id="2.80.10.50">
    <property type="match status" value="5"/>
</dbReference>
<feature type="signal peptide" evidence="1">
    <location>
        <begin position="1"/>
        <end position="21"/>
    </location>
</feature>
<sequence length="836" mass="86975">MSHKLLVVFLLLLAAHFETRAQSVDPTFAPVTTYATGAVTAMALQADGKYIVSGNFNRVNGAAASTLVRLNADGSFDQGFAANVRTRSAFATVTVLPSGHLLVTTASGVVSLNGQNYNSPVKLNADGTVASSFSVGSGAQGSIRALTVQPDGKVLLAGPFTTFNGSPAPGLVRLNPDGSVDQAFSTALGTGFNNEIFAIALESTGNILVAGTFSNFNNTGRRALLRLRPSGALDTSYNPLVTNANATAAGVAIDPTTDQAVVYGLVGAPELIRLNTDGSQDGSFVAALPSYCVGFTFFNNRKLLVDDFGRVILARNCVTGSSTGVGSQYVTRYLASGAVDPQFSAAGQPNNTVNAIVRHPNGQVLLGGYFTQYGSMTETPIVRLTDQGPVDATFRPVLDASGSVQRIVRQADGKLVAAGFFREINGLAAWNVARLNADGTLDASFSRPTIDGAVQTLALQPDGKILLGGNFSTVAGVATNSLVRLLPSGTVDPSFTSPVAVRAGVAALALQPDGAILVGGSGMLTINGRSAYLHRLLPNGQPDLAYAQNVGTGPSGSVQDIALLPDGRHYVAGFFTRTNGVFAESVVRLLPTGELDPGFQLPASLPTLRTILKVLPVDNNQVLLAGSFSGYSAFARPNLVRLNADGTVDPTLNAALSGSQVSALYQQPDGKIIVGTISNQFVAGVSQGVLFRLTADGALDNSFIAGPSQIDASVAALVVQPDGKLVIGGTFGQVYGQARPAIARIIAPNVLAVANKQREVRTEAWPVPAHSKLHLRLDATARPESVEVLDNLGRVVLTQPASKAELSLPVHHLRAGQYLLRVNYADGPVTRRVVVE</sequence>
<dbReference type="SUPFAM" id="SSF63829">
    <property type="entry name" value="Calcium-dependent phosphotriesterase"/>
    <property type="match status" value="1"/>
</dbReference>
<evidence type="ECO:0000313" key="4">
    <source>
        <dbReference type="Proteomes" id="UP000228535"/>
    </source>
</evidence>
<dbReference type="InterPro" id="IPR013431">
    <property type="entry name" value="Delta_60_rpt"/>
</dbReference>
<dbReference type="NCBIfam" id="TIGR04183">
    <property type="entry name" value="Por_Secre_tail"/>
    <property type="match status" value="1"/>
</dbReference>
<protein>
    <submittedName>
        <fullName evidence="3">Putative delta-60 repeat protein/predicted secreted protein (Por secretion system target)</fullName>
    </submittedName>
</protein>
<name>A0A2M9B5H4_9BACT</name>
<evidence type="ECO:0000256" key="1">
    <source>
        <dbReference type="SAM" id="SignalP"/>
    </source>
</evidence>
<dbReference type="PANTHER" id="PTHR31778:SF2">
    <property type="entry name" value="BUD SITE SELECTION PROTEIN RAX2"/>
    <property type="match status" value="1"/>
</dbReference>
<feature type="chain" id="PRO_5014909287" evidence="1">
    <location>
        <begin position="22"/>
        <end position="836"/>
    </location>
</feature>
<dbReference type="RefSeq" id="WP_100338083.1">
    <property type="nucleotide sequence ID" value="NZ_PGFA01000003.1"/>
</dbReference>
<dbReference type="Pfam" id="PF17164">
    <property type="entry name" value="DUF5122"/>
    <property type="match status" value="12"/>
</dbReference>
<keyword evidence="1" id="KW-0732">Signal</keyword>